<comment type="caution">
    <text evidence="1">The sequence shown here is derived from an EMBL/GenBank/DDBJ whole genome shotgun (WGS) entry which is preliminary data.</text>
</comment>
<reference evidence="1 2" key="1">
    <citation type="submission" date="2013-02" db="EMBL/GenBank/DDBJ databases">
        <authorList>
            <person name="Harkins D.M."/>
            <person name="Durkin A.S."/>
            <person name="Brinkac L.M."/>
            <person name="Haft D.H."/>
            <person name="Selengut J.D."/>
            <person name="Sanka R."/>
            <person name="DePew J."/>
            <person name="Purushe J."/>
            <person name="Tulsiani S.M."/>
            <person name="Graham G.C."/>
            <person name="Burns M.-A."/>
            <person name="Dohnt M.F."/>
            <person name="Smythe L.D."/>
            <person name="McKay D.B."/>
            <person name="Craig S.B."/>
            <person name="Vinetz J.M."/>
            <person name="Sutton G.G."/>
            <person name="Nierman W.C."/>
            <person name="Fouts D.E."/>
        </authorList>
    </citation>
    <scope>NUCLEOTIDE SEQUENCE [LARGE SCALE GENOMIC DNA]</scope>
    <source>
        <strain evidence="1 2">LT2050</strain>
    </source>
</reference>
<sequence length="76" mass="8846">MGHARDVRRISEIGAEYLGKVFQTEIVILLENQGNIDFNSSRAGNFFLIQKKLLFLTGCIKIKFPQENLRIRYPYL</sequence>
<accession>M3HBV3</accession>
<proteinExistence type="predicted"/>
<dbReference type="Proteomes" id="UP000011778">
    <property type="component" value="Unassembled WGS sequence"/>
</dbReference>
<name>M3HBV3_LEPIT</name>
<gene>
    <name evidence="1" type="ORF">LEP1GSC150_2955</name>
</gene>
<evidence type="ECO:0000313" key="1">
    <source>
        <dbReference type="EMBL" id="EMG21789.1"/>
    </source>
</evidence>
<organism evidence="1 2">
    <name type="scientific">Leptospira interrogans serovar Copenhageni str. LT2050</name>
    <dbReference type="NCBI Taxonomy" id="1001598"/>
    <lineage>
        <taxon>Bacteria</taxon>
        <taxon>Pseudomonadati</taxon>
        <taxon>Spirochaetota</taxon>
        <taxon>Spirochaetia</taxon>
        <taxon>Leptospirales</taxon>
        <taxon>Leptospiraceae</taxon>
        <taxon>Leptospira</taxon>
    </lineage>
</organism>
<protein>
    <submittedName>
        <fullName evidence="1">Uncharacterized protein</fullName>
    </submittedName>
</protein>
<dbReference type="AlphaFoldDB" id="M3HBV3"/>
<evidence type="ECO:0000313" key="2">
    <source>
        <dbReference type="Proteomes" id="UP000011778"/>
    </source>
</evidence>
<dbReference type="EMBL" id="AFMD02000272">
    <property type="protein sequence ID" value="EMG21789.1"/>
    <property type="molecule type" value="Genomic_DNA"/>
</dbReference>